<dbReference type="GO" id="GO:0005524">
    <property type="term" value="F:ATP binding"/>
    <property type="evidence" value="ECO:0007669"/>
    <property type="project" value="UniProtKB-KW"/>
</dbReference>
<evidence type="ECO:0000256" key="1">
    <source>
        <dbReference type="ARBA" id="ARBA00022448"/>
    </source>
</evidence>
<accession>A0A318EYJ4</accession>
<keyword evidence="1" id="KW-0813">Transport</keyword>
<name>A0A318EYJ4_9FIRM</name>
<sequence>MGGRKKISMISAFMGCLELIILDEPTNGLDTIGIINLKRDLKVAKQRGSIAILSSHSLDFVSSISDKTVFFKIWKNYKN</sequence>
<dbReference type="InterPro" id="IPR027417">
    <property type="entry name" value="P-loop_NTPase"/>
</dbReference>
<proteinExistence type="predicted"/>
<organism evidence="4 5">
    <name type="scientific">Lachnotalea glycerini</name>
    <dbReference type="NCBI Taxonomy" id="1763509"/>
    <lineage>
        <taxon>Bacteria</taxon>
        <taxon>Bacillati</taxon>
        <taxon>Bacillota</taxon>
        <taxon>Clostridia</taxon>
        <taxon>Lachnospirales</taxon>
        <taxon>Lachnospiraceae</taxon>
        <taxon>Lachnotalea</taxon>
    </lineage>
</organism>
<dbReference type="PANTHER" id="PTHR42939:SF1">
    <property type="entry name" value="ABC TRANSPORTER ATP-BINDING PROTEIN ALBC-RELATED"/>
    <property type="match status" value="1"/>
</dbReference>
<dbReference type="SUPFAM" id="SSF52540">
    <property type="entry name" value="P-loop containing nucleoside triphosphate hydrolases"/>
    <property type="match status" value="1"/>
</dbReference>
<dbReference type="Gene3D" id="3.40.50.300">
    <property type="entry name" value="P-loop containing nucleotide triphosphate hydrolases"/>
    <property type="match status" value="1"/>
</dbReference>
<keyword evidence="2" id="KW-0547">Nucleotide-binding</keyword>
<evidence type="ECO:0000256" key="2">
    <source>
        <dbReference type="ARBA" id="ARBA00022741"/>
    </source>
</evidence>
<comment type="caution">
    <text evidence="4">The sequence shown here is derived from an EMBL/GenBank/DDBJ whole genome shotgun (WGS) entry which is preliminary data.</text>
</comment>
<dbReference type="Proteomes" id="UP000247523">
    <property type="component" value="Unassembled WGS sequence"/>
</dbReference>
<dbReference type="InterPro" id="IPR051782">
    <property type="entry name" value="ABC_Transporter_VariousFunc"/>
</dbReference>
<dbReference type="AlphaFoldDB" id="A0A318EYJ4"/>
<dbReference type="EMBL" id="QICS01000003">
    <property type="protein sequence ID" value="PXV91872.1"/>
    <property type="molecule type" value="Genomic_DNA"/>
</dbReference>
<keyword evidence="3" id="KW-0067">ATP-binding</keyword>
<gene>
    <name evidence="4" type="ORF">C8E03_103443</name>
</gene>
<dbReference type="PANTHER" id="PTHR42939">
    <property type="entry name" value="ABC TRANSPORTER ATP-BINDING PROTEIN ALBC-RELATED"/>
    <property type="match status" value="1"/>
</dbReference>
<reference evidence="4 5" key="1">
    <citation type="submission" date="2018-05" db="EMBL/GenBank/DDBJ databases">
        <title>Genomic Encyclopedia of Type Strains, Phase IV (KMG-IV): sequencing the most valuable type-strain genomes for metagenomic binning, comparative biology and taxonomic classification.</title>
        <authorList>
            <person name="Goeker M."/>
        </authorList>
    </citation>
    <scope>NUCLEOTIDE SEQUENCE [LARGE SCALE GENOMIC DNA]</scope>
    <source>
        <strain evidence="4 5">DSM 28816</strain>
    </source>
</reference>
<evidence type="ECO:0000313" key="4">
    <source>
        <dbReference type="EMBL" id="PXV91872.1"/>
    </source>
</evidence>
<evidence type="ECO:0000313" key="5">
    <source>
        <dbReference type="Proteomes" id="UP000247523"/>
    </source>
</evidence>
<protein>
    <submittedName>
        <fullName evidence="4">Uncharacterized protein</fullName>
    </submittedName>
</protein>
<evidence type="ECO:0000256" key="3">
    <source>
        <dbReference type="ARBA" id="ARBA00022840"/>
    </source>
</evidence>